<dbReference type="Proteomes" id="UP001281761">
    <property type="component" value="Unassembled WGS sequence"/>
</dbReference>
<accession>A0ABQ9Y2I9</accession>
<name>A0ABQ9Y2I9_9EUKA</name>
<organism evidence="1 2">
    <name type="scientific">Blattamonas nauphoetae</name>
    <dbReference type="NCBI Taxonomy" id="2049346"/>
    <lineage>
        <taxon>Eukaryota</taxon>
        <taxon>Metamonada</taxon>
        <taxon>Preaxostyla</taxon>
        <taxon>Oxymonadida</taxon>
        <taxon>Blattamonas</taxon>
    </lineage>
</organism>
<keyword evidence="2" id="KW-1185">Reference proteome</keyword>
<sequence length="100" mass="11903">MKMKQQTLLPLPMLGVLERNSLTAIQFRLFVLTIFVRVKCIVTMFDGKRQKKMRSGREEARRLRETLGKKLTERKRRFFGLAWCCGKLRLVLFHSLSRME</sequence>
<evidence type="ECO:0000313" key="2">
    <source>
        <dbReference type="Proteomes" id="UP001281761"/>
    </source>
</evidence>
<protein>
    <submittedName>
        <fullName evidence="1">Uncharacterized protein</fullName>
    </submittedName>
</protein>
<dbReference type="EMBL" id="JARBJD010000042">
    <property type="protein sequence ID" value="KAK2957935.1"/>
    <property type="molecule type" value="Genomic_DNA"/>
</dbReference>
<reference evidence="1 2" key="1">
    <citation type="journal article" date="2022" name="bioRxiv">
        <title>Genomics of Preaxostyla Flagellates Illuminates Evolutionary Transitions and the Path Towards Mitochondrial Loss.</title>
        <authorList>
            <person name="Novak L.V.F."/>
            <person name="Treitli S.C."/>
            <person name="Pyrih J."/>
            <person name="Halakuc P."/>
            <person name="Pipaliya S.V."/>
            <person name="Vacek V."/>
            <person name="Brzon O."/>
            <person name="Soukal P."/>
            <person name="Eme L."/>
            <person name="Dacks J.B."/>
            <person name="Karnkowska A."/>
            <person name="Elias M."/>
            <person name="Hampl V."/>
        </authorList>
    </citation>
    <scope>NUCLEOTIDE SEQUENCE [LARGE SCALE GENOMIC DNA]</scope>
    <source>
        <strain evidence="1">NAU3</strain>
        <tissue evidence="1">Gut</tissue>
    </source>
</reference>
<evidence type="ECO:0000313" key="1">
    <source>
        <dbReference type="EMBL" id="KAK2957935.1"/>
    </source>
</evidence>
<proteinExistence type="predicted"/>
<gene>
    <name evidence="1" type="ORF">BLNAU_7111</name>
</gene>
<comment type="caution">
    <text evidence="1">The sequence shown here is derived from an EMBL/GenBank/DDBJ whole genome shotgun (WGS) entry which is preliminary data.</text>
</comment>